<dbReference type="InterPro" id="IPR001279">
    <property type="entry name" value="Metallo-B-lactamas"/>
</dbReference>
<dbReference type="PANTHER" id="PTHR42951:SF4">
    <property type="entry name" value="ACYL-COENZYME A THIOESTERASE MBLAC2"/>
    <property type="match status" value="1"/>
</dbReference>
<feature type="domain" description="Metallo-beta-lactamase" evidence="2">
    <location>
        <begin position="59"/>
        <end position="244"/>
    </location>
</feature>
<dbReference type="EMBL" id="FTOE01000011">
    <property type="protein sequence ID" value="SIT01725.1"/>
    <property type="molecule type" value="Genomic_DNA"/>
</dbReference>
<dbReference type="InterPro" id="IPR050855">
    <property type="entry name" value="NDM-1-like"/>
</dbReference>
<dbReference type="Proteomes" id="UP000185999">
    <property type="component" value="Unassembled WGS sequence"/>
</dbReference>
<dbReference type="SMART" id="SM00849">
    <property type="entry name" value="Lactamase_B"/>
    <property type="match status" value="1"/>
</dbReference>
<dbReference type="STRING" id="619304.SAMN05421760_11129"/>
<accession>A0A1N7NTL5</accession>
<evidence type="ECO:0000259" key="2">
    <source>
        <dbReference type="SMART" id="SM00849"/>
    </source>
</evidence>
<dbReference type="SUPFAM" id="SSF56281">
    <property type="entry name" value="Metallo-hydrolase/oxidoreductase"/>
    <property type="match status" value="1"/>
</dbReference>
<sequence length="313" mass="34816">MKRNQYSVLKCACIFLASMLSFYVSMVKGSSLEVEQLAPNIYSVIGPLEQRSELNLANNATFGFIISESGVILIDSGGTLEGAKALEEIIHTITPKPITHIINTGGQDHRWFGNRYFTDKGAVTLTSTMTQADQQQRGSLQAISTAILTGKNWSGTDPQAAQRAISVDTTLDIPGITLQIIPVGPAHTGGETLVWLPQKKVLFSGDVVYVERMLGIGSQSHHREWIKAFEKIVELNPDIIVPGHGHPTTLKIATQDTYNYLTFLRNEVDKFLQAGEDISSVNLIDQSRFSYLKVYEQIKNRNAQRVFEEMEWE</sequence>
<dbReference type="AlphaFoldDB" id="A0A1N7NTL5"/>
<dbReference type="OrthoDB" id="420651at2"/>
<dbReference type="InterPro" id="IPR036866">
    <property type="entry name" value="RibonucZ/Hydroxyglut_hydro"/>
</dbReference>
<comment type="similarity">
    <text evidence="1">Belongs to the metallo-beta-lactamase superfamily. Class-B beta-lactamase family.</text>
</comment>
<dbReference type="RefSeq" id="WP_054343511.1">
    <property type="nucleotide sequence ID" value="NZ_FTOE01000011.1"/>
</dbReference>
<dbReference type="CDD" id="cd16282">
    <property type="entry name" value="metallo-hydrolase-like_MBL-fold"/>
    <property type="match status" value="1"/>
</dbReference>
<keyword evidence="4" id="KW-1185">Reference proteome</keyword>
<gene>
    <name evidence="3" type="ORF">SAMN05421760_11129</name>
</gene>
<proteinExistence type="inferred from homology"/>
<dbReference type="GO" id="GO:0017001">
    <property type="term" value="P:antibiotic catabolic process"/>
    <property type="evidence" value="ECO:0007669"/>
    <property type="project" value="UniProtKB-ARBA"/>
</dbReference>
<name>A0A1N7NTL5_9GAMM</name>
<reference evidence="4" key="1">
    <citation type="submission" date="2017-01" db="EMBL/GenBank/DDBJ databases">
        <authorList>
            <person name="Varghese N."/>
            <person name="Submissions S."/>
        </authorList>
    </citation>
    <scope>NUCLEOTIDE SEQUENCE [LARGE SCALE GENOMIC DNA]</scope>
    <source>
        <strain evidence="4">DSM 22306</strain>
    </source>
</reference>
<evidence type="ECO:0000313" key="3">
    <source>
        <dbReference type="EMBL" id="SIT01725.1"/>
    </source>
</evidence>
<protein>
    <submittedName>
        <fullName evidence="3">Glyoxylase, beta-lactamase superfamily II</fullName>
    </submittedName>
</protein>
<evidence type="ECO:0000256" key="1">
    <source>
        <dbReference type="ARBA" id="ARBA00005250"/>
    </source>
</evidence>
<evidence type="ECO:0000313" key="4">
    <source>
        <dbReference type="Proteomes" id="UP000185999"/>
    </source>
</evidence>
<dbReference type="PANTHER" id="PTHR42951">
    <property type="entry name" value="METALLO-BETA-LACTAMASE DOMAIN-CONTAINING"/>
    <property type="match status" value="1"/>
</dbReference>
<dbReference type="Pfam" id="PF00753">
    <property type="entry name" value="Lactamase_B"/>
    <property type="match status" value="1"/>
</dbReference>
<dbReference type="Gene3D" id="3.60.15.10">
    <property type="entry name" value="Ribonuclease Z/Hydroxyacylglutathione hydrolase-like"/>
    <property type="match status" value="1"/>
</dbReference>
<organism evidence="3 4">
    <name type="scientific">Neptunomonas antarctica</name>
    <dbReference type="NCBI Taxonomy" id="619304"/>
    <lineage>
        <taxon>Bacteria</taxon>
        <taxon>Pseudomonadati</taxon>
        <taxon>Pseudomonadota</taxon>
        <taxon>Gammaproteobacteria</taxon>
        <taxon>Oceanospirillales</taxon>
        <taxon>Oceanospirillaceae</taxon>
        <taxon>Neptunomonas</taxon>
    </lineage>
</organism>